<dbReference type="Gene3D" id="2.160.20.120">
    <property type="match status" value="1"/>
</dbReference>
<evidence type="ECO:0000313" key="2">
    <source>
        <dbReference type="EMBL" id="KAK9808040.1"/>
    </source>
</evidence>
<sequence length="296" mass="30566">MDRQSGEAFWAGEATLNTTYVPYFNAIAVCAPVNVLVNDSTDGTYSISIKADAAASGALNIQHQGGSGIVGLSIETLGDFKTSEVIEVVLSLPPGQFNYAELDYTNSDLVINNTFNATKAEIANNGDGTVLIPRGLDTSLNKVSTTGAGDLLMRGNGSYSELFSAGSGKRYLSGLTGQINVKQDGTGIVAVNPGNGATSIAGVNTGLQALSYTQGNCTVGRDPDIGPAMVGDACTHVPSFTVPAYKIQWTCGIAVKGDFWCAGGGKSGPPNVTQIPCTAAEEELTMFTLDAETEGQ</sequence>
<evidence type="ECO:0000313" key="3">
    <source>
        <dbReference type="Proteomes" id="UP001465755"/>
    </source>
</evidence>
<reference evidence="2 3" key="1">
    <citation type="journal article" date="2024" name="Nat. Commun.">
        <title>Phylogenomics reveals the evolutionary origins of lichenization in chlorophyte algae.</title>
        <authorList>
            <person name="Puginier C."/>
            <person name="Libourel C."/>
            <person name="Otte J."/>
            <person name="Skaloud P."/>
            <person name="Haon M."/>
            <person name="Grisel S."/>
            <person name="Petersen M."/>
            <person name="Berrin J.G."/>
            <person name="Delaux P.M."/>
            <person name="Dal Grande F."/>
            <person name="Keller J."/>
        </authorList>
    </citation>
    <scope>NUCLEOTIDE SEQUENCE [LARGE SCALE GENOMIC DNA]</scope>
    <source>
        <strain evidence="2 3">SAG 2036</strain>
    </source>
</reference>
<dbReference type="EMBL" id="JALJOQ010000028">
    <property type="protein sequence ID" value="KAK9808040.1"/>
    <property type="molecule type" value="Genomic_DNA"/>
</dbReference>
<accession>A0AAW1PHZ0</accession>
<proteinExistence type="predicted"/>
<feature type="domain" description="Putative auto-transporter adhesin head GIN" evidence="1">
    <location>
        <begin position="24"/>
        <end position="196"/>
    </location>
</feature>
<dbReference type="Pfam" id="PF10988">
    <property type="entry name" value="DUF2807"/>
    <property type="match status" value="1"/>
</dbReference>
<dbReference type="AlphaFoldDB" id="A0AAW1PHZ0"/>
<name>A0AAW1PHZ0_9CHLO</name>
<dbReference type="Proteomes" id="UP001465755">
    <property type="component" value="Unassembled WGS sequence"/>
</dbReference>
<evidence type="ECO:0000259" key="1">
    <source>
        <dbReference type="Pfam" id="PF10988"/>
    </source>
</evidence>
<gene>
    <name evidence="2" type="ORF">WJX73_007783</name>
</gene>
<comment type="caution">
    <text evidence="2">The sequence shown here is derived from an EMBL/GenBank/DDBJ whole genome shotgun (WGS) entry which is preliminary data.</text>
</comment>
<organism evidence="2 3">
    <name type="scientific">Symbiochloris irregularis</name>
    <dbReference type="NCBI Taxonomy" id="706552"/>
    <lineage>
        <taxon>Eukaryota</taxon>
        <taxon>Viridiplantae</taxon>
        <taxon>Chlorophyta</taxon>
        <taxon>core chlorophytes</taxon>
        <taxon>Trebouxiophyceae</taxon>
        <taxon>Trebouxiales</taxon>
        <taxon>Trebouxiaceae</taxon>
        <taxon>Symbiochloris</taxon>
    </lineage>
</organism>
<dbReference type="InterPro" id="IPR021255">
    <property type="entry name" value="DUF2807"/>
</dbReference>
<keyword evidence="3" id="KW-1185">Reference proteome</keyword>
<protein>
    <recommendedName>
        <fullName evidence="1">Putative auto-transporter adhesin head GIN domain-containing protein</fullName>
    </recommendedName>
</protein>